<evidence type="ECO:0000256" key="1">
    <source>
        <dbReference type="SAM" id="MobiDB-lite"/>
    </source>
</evidence>
<reference evidence="2 3" key="1">
    <citation type="submission" date="2024-08" db="EMBL/GenBank/DDBJ databases">
        <title>Gnathostoma spinigerum genome.</title>
        <authorList>
            <person name="Gonzalez-Bertolin B."/>
            <person name="Monzon S."/>
            <person name="Zaballos A."/>
            <person name="Jimenez P."/>
            <person name="Dekumyoy P."/>
            <person name="Varona S."/>
            <person name="Cuesta I."/>
            <person name="Sumanam S."/>
            <person name="Adisakwattana P."/>
            <person name="Gasser R.B."/>
            <person name="Hernandez-Gonzalez A."/>
            <person name="Young N.D."/>
            <person name="Perteguer M.J."/>
        </authorList>
    </citation>
    <scope>NUCLEOTIDE SEQUENCE [LARGE SCALE GENOMIC DNA]</scope>
    <source>
        <strain evidence="2">AL3</strain>
        <tissue evidence="2">Liver</tissue>
    </source>
</reference>
<evidence type="ECO:0000313" key="2">
    <source>
        <dbReference type="EMBL" id="MFH4980267.1"/>
    </source>
</evidence>
<evidence type="ECO:0000313" key="3">
    <source>
        <dbReference type="Proteomes" id="UP001608902"/>
    </source>
</evidence>
<sequence>MMPQVSRVQQLQSQPQQEQPQQVGVANLERMPRLKQLVLSTDDDASTSYRPMVRETPSGPSTIDQLLSEGPLTETNLGKAVDNLLISWNQLFLDISARSGFMTPIVDHVKEVAECATRQLKDACQELNGQFARVALEWRIAHPDEALMEVLFLN</sequence>
<dbReference type="AlphaFoldDB" id="A0ABD6EU98"/>
<comment type="caution">
    <text evidence="2">The sequence shown here is derived from an EMBL/GenBank/DDBJ whole genome shotgun (WGS) entry which is preliminary data.</text>
</comment>
<feature type="region of interest" description="Disordered" evidence="1">
    <location>
        <begin position="39"/>
        <end position="62"/>
    </location>
</feature>
<accession>A0ABD6EU98</accession>
<proteinExistence type="predicted"/>
<name>A0ABD6EU98_9BILA</name>
<feature type="region of interest" description="Disordered" evidence="1">
    <location>
        <begin position="1"/>
        <end position="27"/>
    </location>
</feature>
<feature type="compositionally biased region" description="Low complexity" evidence="1">
    <location>
        <begin position="1"/>
        <end position="23"/>
    </location>
</feature>
<protein>
    <submittedName>
        <fullName evidence="2">Uncharacterized protein</fullName>
    </submittedName>
</protein>
<gene>
    <name evidence="2" type="ORF">AB6A40_006976</name>
</gene>
<dbReference type="EMBL" id="JBGFUD010005305">
    <property type="protein sequence ID" value="MFH4980267.1"/>
    <property type="molecule type" value="Genomic_DNA"/>
</dbReference>
<dbReference type="Proteomes" id="UP001608902">
    <property type="component" value="Unassembled WGS sequence"/>
</dbReference>
<organism evidence="2 3">
    <name type="scientific">Gnathostoma spinigerum</name>
    <dbReference type="NCBI Taxonomy" id="75299"/>
    <lineage>
        <taxon>Eukaryota</taxon>
        <taxon>Metazoa</taxon>
        <taxon>Ecdysozoa</taxon>
        <taxon>Nematoda</taxon>
        <taxon>Chromadorea</taxon>
        <taxon>Rhabditida</taxon>
        <taxon>Spirurina</taxon>
        <taxon>Gnathostomatomorpha</taxon>
        <taxon>Gnathostomatoidea</taxon>
        <taxon>Gnathostomatidae</taxon>
        <taxon>Gnathostoma</taxon>
    </lineage>
</organism>
<keyword evidence="3" id="KW-1185">Reference proteome</keyword>